<dbReference type="Proteomes" id="UP000092125">
    <property type="component" value="Unassembled WGS sequence"/>
</dbReference>
<evidence type="ECO:0000313" key="2">
    <source>
        <dbReference type="EMBL" id="OBU61249.1"/>
    </source>
</evidence>
<proteinExistence type="predicted"/>
<dbReference type="RefSeq" id="WP_065182264.1">
    <property type="nucleotide sequence ID" value="NZ_LYVI01000006.1"/>
</dbReference>
<dbReference type="AlphaFoldDB" id="A0AAP7GTW6"/>
<reference evidence="2 3" key="1">
    <citation type="submission" date="2016-05" db="EMBL/GenBank/DDBJ databases">
        <title>Draft Genome Sequences of Stenotrophomonas maltophilia Strains Sm32COP, Sm41DVV, Sm46PAILV, SmF3, SmF22, SmSOFb1 and SmCVFa1, Isolated from Different Manures, in France.</title>
        <authorList>
            <person name="Nazaret S."/>
            <person name="Bodilis J."/>
        </authorList>
    </citation>
    <scope>NUCLEOTIDE SEQUENCE [LARGE SCALE GENOMIC DNA]</scope>
    <source>
        <strain evidence="2 3">Sm41DVV</strain>
    </source>
</reference>
<evidence type="ECO:0000256" key="1">
    <source>
        <dbReference type="SAM" id="MobiDB-lite"/>
    </source>
</evidence>
<feature type="compositionally biased region" description="Pro residues" evidence="1">
    <location>
        <begin position="1"/>
        <end position="10"/>
    </location>
</feature>
<feature type="region of interest" description="Disordered" evidence="1">
    <location>
        <begin position="1"/>
        <end position="24"/>
    </location>
</feature>
<dbReference type="EMBL" id="LYVI01000006">
    <property type="protein sequence ID" value="OBU61249.1"/>
    <property type="molecule type" value="Genomic_DNA"/>
</dbReference>
<evidence type="ECO:0000313" key="3">
    <source>
        <dbReference type="Proteomes" id="UP000092125"/>
    </source>
</evidence>
<gene>
    <name evidence="2" type="ORF">A9K56_11155</name>
</gene>
<organism evidence="2 3">
    <name type="scientific">Stenotrophomonas maltophilia</name>
    <name type="common">Pseudomonas maltophilia</name>
    <name type="synonym">Xanthomonas maltophilia</name>
    <dbReference type="NCBI Taxonomy" id="40324"/>
    <lineage>
        <taxon>Bacteria</taxon>
        <taxon>Pseudomonadati</taxon>
        <taxon>Pseudomonadota</taxon>
        <taxon>Gammaproteobacteria</taxon>
        <taxon>Lysobacterales</taxon>
        <taxon>Lysobacteraceae</taxon>
        <taxon>Stenotrophomonas</taxon>
        <taxon>Stenotrophomonas maltophilia group</taxon>
    </lineage>
</organism>
<protein>
    <submittedName>
        <fullName evidence="2">Uncharacterized protein</fullName>
    </submittedName>
</protein>
<comment type="caution">
    <text evidence="2">The sequence shown here is derived from an EMBL/GenBank/DDBJ whole genome shotgun (WGS) entry which is preliminary data.</text>
</comment>
<sequence length="118" mass="12617">MTNAYPPSPHPIRLHPANEPTPDPNAFASLLHSIGAGAASNGRPWPEGHLPPRRRMALSDADCSLNGLRVVMEILLASERARKNGEPDQYVGDRVLEGLVMAGLGLTAHASERLLPEG</sequence>
<accession>A0AAP7GTW6</accession>
<name>A0AAP7GTW6_STEMA</name>